<dbReference type="InterPro" id="IPR052018">
    <property type="entry name" value="PHP_domain"/>
</dbReference>
<name>A0A520MEA4_9GAMM</name>
<dbReference type="InterPro" id="IPR032165">
    <property type="entry name" value="DUF5001"/>
</dbReference>
<reference evidence="2 3" key="1">
    <citation type="submission" date="2019-02" db="EMBL/GenBank/DDBJ databases">
        <title>Prokaryotic population dynamics and viral predation in marine succession experiment using metagenomics: the confinement effect.</title>
        <authorList>
            <person name="Haro-Moreno J.M."/>
            <person name="Rodriguez-Valera F."/>
            <person name="Lopez-Perez M."/>
        </authorList>
    </citation>
    <scope>NUCLEOTIDE SEQUENCE [LARGE SCALE GENOMIC DNA]</scope>
    <source>
        <strain evidence="2">MED-G170</strain>
    </source>
</reference>
<dbReference type="SUPFAM" id="SSF89550">
    <property type="entry name" value="PHP domain-like"/>
    <property type="match status" value="1"/>
</dbReference>
<dbReference type="Proteomes" id="UP000315889">
    <property type="component" value="Unassembled WGS sequence"/>
</dbReference>
<sequence>MLMSLVKIMLNGNISLEQRMDFLKFVALSSITLLLGLQSSGGFAHDTAYAPKPSNQRAIEFPDTETYKTLAVDLHIHSVFSDGHVWPNIRVAEAQQDGLDAIAMTEHLEWQPHLADIPHPDRNRSYQEAAESAKGSDLIVLSGSEITRYLPAGHINAIFINDANKLINVKGAARNSTDTEIFGKAAIKWPAQSAVEAAHKQGAFMFWNHPNWSNRETSGITKINTFHAKNAKEGKLHGIEVANTHWYAEAAFQTALDYDLTLIGTSDVHDLIDWDYLPHEGGHRPVTLVFAKEKTADSIKEALFARRTAVWFKNLLIGREKDLGPLLDASLEVKSMKYQTDTVIAEIEIENSSDANFDARYTGPYSLGLSSDRFQLPAHSTTVIEVKPGKRLEALELPITLENTLVTPETHATMVLKAALK</sequence>
<dbReference type="Gene3D" id="3.20.20.140">
    <property type="entry name" value="Metal-dependent hydrolases"/>
    <property type="match status" value="1"/>
</dbReference>
<dbReference type="GO" id="GO:0035312">
    <property type="term" value="F:5'-3' DNA exonuclease activity"/>
    <property type="evidence" value="ECO:0007669"/>
    <property type="project" value="TreeGrafter"/>
</dbReference>
<dbReference type="GO" id="GO:0004534">
    <property type="term" value="F:5'-3' RNA exonuclease activity"/>
    <property type="evidence" value="ECO:0007669"/>
    <property type="project" value="TreeGrafter"/>
</dbReference>
<dbReference type="SMART" id="SM00481">
    <property type="entry name" value="POLIIIAc"/>
    <property type="match status" value="1"/>
</dbReference>
<evidence type="ECO:0000313" key="3">
    <source>
        <dbReference type="Proteomes" id="UP000315889"/>
    </source>
</evidence>
<protein>
    <submittedName>
        <fullName evidence="2">PHP domain-containing protein</fullName>
    </submittedName>
</protein>
<organism evidence="2 3">
    <name type="scientific">SAR92 clade bacterium</name>
    <dbReference type="NCBI Taxonomy" id="2315479"/>
    <lineage>
        <taxon>Bacteria</taxon>
        <taxon>Pseudomonadati</taxon>
        <taxon>Pseudomonadota</taxon>
        <taxon>Gammaproteobacteria</taxon>
        <taxon>Cellvibrionales</taxon>
        <taxon>Porticoccaceae</taxon>
        <taxon>SAR92 clade</taxon>
    </lineage>
</organism>
<dbReference type="InterPro" id="IPR003141">
    <property type="entry name" value="Pol/His_phosphatase_N"/>
</dbReference>
<dbReference type="Pfam" id="PF16392">
    <property type="entry name" value="DUF5001"/>
    <property type="match status" value="1"/>
</dbReference>
<feature type="domain" description="Polymerase/histidinol phosphatase N-terminal" evidence="1">
    <location>
        <begin position="72"/>
        <end position="150"/>
    </location>
</feature>
<dbReference type="PANTHER" id="PTHR42924">
    <property type="entry name" value="EXONUCLEASE"/>
    <property type="match status" value="1"/>
</dbReference>
<dbReference type="InterPro" id="IPR004013">
    <property type="entry name" value="PHP_dom"/>
</dbReference>
<accession>A0A520MEA4</accession>
<gene>
    <name evidence="2" type="ORF">EVB03_07415</name>
</gene>
<dbReference type="EMBL" id="SHBP01000010">
    <property type="protein sequence ID" value="RZO19540.1"/>
    <property type="molecule type" value="Genomic_DNA"/>
</dbReference>
<dbReference type="AlphaFoldDB" id="A0A520MEA4"/>
<comment type="caution">
    <text evidence="2">The sequence shown here is derived from an EMBL/GenBank/DDBJ whole genome shotgun (WGS) entry which is preliminary data.</text>
</comment>
<evidence type="ECO:0000313" key="2">
    <source>
        <dbReference type="EMBL" id="RZO19540.1"/>
    </source>
</evidence>
<dbReference type="Pfam" id="PF02811">
    <property type="entry name" value="PHP"/>
    <property type="match status" value="1"/>
</dbReference>
<evidence type="ECO:0000259" key="1">
    <source>
        <dbReference type="SMART" id="SM00481"/>
    </source>
</evidence>
<proteinExistence type="predicted"/>
<dbReference type="PANTHER" id="PTHR42924:SF3">
    <property type="entry name" value="POLYMERASE_HISTIDINOL PHOSPHATASE N-TERMINAL DOMAIN-CONTAINING PROTEIN"/>
    <property type="match status" value="1"/>
</dbReference>
<dbReference type="InterPro" id="IPR016195">
    <property type="entry name" value="Pol/histidinol_Pase-like"/>
</dbReference>